<proteinExistence type="predicted"/>
<protein>
    <recommendedName>
        <fullName evidence="1">Bacteriophage T5 Orf172 DNA-binding domain-containing protein</fullName>
    </recommendedName>
</protein>
<evidence type="ECO:0000313" key="2">
    <source>
        <dbReference type="EMBL" id="SFV55442.1"/>
    </source>
</evidence>
<accession>A0A1W1BPN8</accession>
<name>A0A1W1BPN8_9ZZZZ</name>
<reference evidence="2" key="1">
    <citation type="submission" date="2016-10" db="EMBL/GenBank/DDBJ databases">
        <authorList>
            <person name="de Groot N.N."/>
        </authorList>
    </citation>
    <scope>NUCLEOTIDE SEQUENCE</scope>
</reference>
<feature type="domain" description="Bacteriophage T5 Orf172 DNA-binding" evidence="1">
    <location>
        <begin position="1"/>
        <end position="75"/>
    </location>
</feature>
<dbReference type="Pfam" id="PF13455">
    <property type="entry name" value="MUG113"/>
    <property type="match status" value="1"/>
</dbReference>
<dbReference type="AlphaFoldDB" id="A0A1W1BPN8"/>
<dbReference type="SMART" id="SM00974">
    <property type="entry name" value="T5orf172"/>
    <property type="match status" value="1"/>
</dbReference>
<gene>
    <name evidence="2" type="ORF">MNB_SV-3-1406</name>
</gene>
<sequence>MKPDGLYKIGASHEPQERLDQANTWGDFESVYESEEVTDCAKLEKEVHQSLRKYQAKGEWFKVSEDLAMTTIKELVNESFNYAVAS</sequence>
<organism evidence="2">
    <name type="scientific">hydrothermal vent metagenome</name>
    <dbReference type="NCBI Taxonomy" id="652676"/>
    <lineage>
        <taxon>unclassified sequences</taxon>
        <taxon>metagenomes</taxon>
        <taxon>ecological metagenomes</taxon>
    </lineage>
</organism>
<dbReference type="EMBL" id="FPHI01000010">
    <property type="protein sequence ID" value="SFV55442.1"/>
    <property type="molecule type" value="Genomic_DNA"/>
</dbReference>
<dbReference type="InterPro" id="IPR018306">
    <property type="entry name" value="Phage_T5_Orf172_DNA-bd"/>
</dbReference>
<evidence type="ECO:0000259" key="1">
    <source>
        <dbReference type="SMART" id="SM00974"/>
    </source>
</evidence>